<dbReference type="AlphaFoldDB" id="A0A3P3YAC1"/>
<name>A0A3P3YAC1_PLABS</name>
<dbReference type="Proteomes" id="UP000290189">
    <property type="component" value="Unassembled WGS sequence"/>
</dbReference>
<sequence>MPLRPAAAVILDVRGRARGDPIADAAFCRAFVNNARVAIDAALQADCLACAWGEGAAAAAAPIGPSLSLLTCRFDGPSRPALSPPYTLRQAQEVLESVSTSASLPSKKNASFEKSNVAVFREVVQLRHSLSRTLDLGMVLFLSPFVTRPSFLSAAVLEMLAELRDKAVSVLLVACVPDDLFIGTLPQVARLRATLSCDLANLDVVCIRNHASKVKLVLDRLAADVLAQRSVPLEIAFPHGAADRPLFVAARPFWQTLHVPQRARLCRCHQRDALVCASLRTLPCLQSPTARAVRIGTRAHVVSDDAAGHSIASSPTEDYRHRATIVGYVSLRGLHPAVMAGEAPLLVTAQTDTLGRAFDVTEADTCRWESLLTWLHRKRACLVILASGPIQENAPARTHSTFGRLPEEVRLLLPISDPLSSTGTRCRFALSKRVVAVEEMRRLPRGLPPSSISGHVDASEFGALLAQVPVRANIAADELLSAGLRSYVDSLIRDNTPVTHDEPKPVVLTRLRTPTLQELDVYLHVPECSTINMPKLHNASHPRLRRRTLADV</sequence>
<protein>
    <submittedName>
        <fullName evidence="1">Uncharacterized protein</fullName>
    </submittedName>
</protein>
<proteinExistence type="predicted"/>
<gene>
    <name evidence="1" type="ORF">PLBR_LOCUS4323</name>
</gene>
<organism evidence="1 2">
    <name type="scientific">Plasmodiophora brassicae</name>
    <name type="common">Clubroot disease agent</name>
    <dbReference type="NCBI Taxonomy" id="37360"/>
    <lineage>
        <taxon>Eukaryota</taxon>
        <taxon>Sar</taxon>
        <taxon>Rhizaria</taxon>
        <taxon>Endomyxa</taxon>
        <taxon>Phytomyxea</taxon>
        <taxon>Plasmodiophorida</taxon>
        <taxon>Plasmodiophoridae</taxon>
        <taxon>Plasmodiophora</taxon>
    </lineage>
</organism>
<evidence type="ECO:0000313" key="2">
    <source>
        <dbReference type="Proteomes" id="UP000290189"/>
    </source>
</evidence>
<evidence type="ECO:0000313" key="1">
    <source>
        <dbReference type="EMBL" id="SPQ97108.1"/>
    </source>
</evidence>
<accession>A0A3P3YAC1</accession>
<dbReference type="EMBL" id="OVEO01000007">
    <property type="protein sequence ID" value="SPQ97108.1"/>
    <property type="molecule type" value="Genomic_DNA"/>
</dbReference>
<keyword evidence="1" id="KW-0496">Mitochondrion</keyword>
<reference evidence="1 2" key="1">
    <citation type="submission" date="2018-03" db="EMBL/GenBank/DDBJ databases">
        <authorList>
            <person name="Fogelqvist J."/>
        </authorList>
    </citation>
    <scope>NUCLEOTIDE SEQUENCE [LARGE SCALE GENOMIC DNA]</scope>
</reference>
<geneLocation type="mitochondrion" evidence="1"/>